<feature type="transmembrane region" description="Helical" evidence="1">
    <location>
        <begin position="162"/>
        <end position="178"/>
    </location>
</feature>
<evidence type="ECO:0000256" key="1">
    <source>
        <dbReference type="SAM" id="Phobius"/>
    </source>
</evidence>
<feature type="transmembrane region" description="Helical" evidence="1">
    <location>
        <begin position="132"/>
        <end position="150"/>
    </location>
</feature>
<dbReference type="Proteomes" id="UP000070516">
    <property type="component" value="Chromosome"/>
</dbReference>
<feature type="transmembrane region" description="Helical" evidence="1">
    <location>
        <begin position="20"/>
        <end position="40"/>
    </location>
</feature>
<dbReference type="AlphaFoldDB" id="A0A127HUG8"/>
<keyword evidence="1" id="KW-0812">Transmembrane</keyword>
<keyword evidence="1" id="KW-1133">Transmembrane helix</keyword>
<protein>
    <submittedName>
        <fullName evidence="2">Uncharacterized protein</fullName>
    </submittedName>
</protein>
<sequence length="184" mass="20898">MESIFGFFENLLKNFTWGRLTFLAFALLLAGGGLFVYEAYTGTFKLNRISAELKIVESIVELEKKVESLPDSSPSKRYFDRLMSEAGKTPMEFNFQPGFPAQKLERIFFQCLPWAMLLVLIFFTTSTGRSSAIAGVIVIGSPIVILGYNLPMLEEAWVVNYLYPWGTLVSILAFILVWQRRKKA</sequence>
<evidence type="ECO:0000313" key="2">
    <source>
        <dbReference type="EMBL" id="AMN78262.1"/>
    </source>
</evidence>
<gene>
    <name evidence="2" type="ORF">AYR47_07965</name>
</gene>
<organism evidence="2 3">
    <name type="scientific">Pseudomonas azotoformans</name>
    <dbReference type="NCBI Taxonomy" id="47878"/>
    <lineage>
        <taxon>Bacteria</taxon>
        <taxon>Pseudomonadati</taxon>
        <taxon>Pseudomonadota</taxon>
        <taxon>Gammaproteobacteria</taxon>
        <taxon>Pseudomonadales</taxon>
        <taxon>Pseudomonadaceae</taxon>
        <taxon>Pseudomonas</taxon>
    </lineage>
</organism>
<name>A0A127HUG8_PSEAZ</name>
<dbReference type="RefSeq" id="WP_061434823.1">
    <property type="nucleotide sequence ID" value="NZ_CP014546.1"/>
</dbReference>
<keyword evidence="1" id="KW-0472">Membrane</keyword>
<dbReference type="EMBL" id="CP014546">
    <property type="protein sequence ID" value="AMN78262.1"/>
    <property type="molecule type" value="Genomic_DNA"/>
</dbReference>
<evidence type="ECO:0000313" key="3">
    <source>
        <dbReference type="Proteomes" id="UP000070516"/>
    </source>
</evidence>
<accession>A0A127HUG8</accession>
<reference evidence="2 3" key="1">
    <citation type="submission" date="2016-02" db="EMBL/GenBank/DDBJ databases">
        <title>Complete genome sequence of Pseudomonas azotoformans S4.</title>
        <authorList>
            <person name="Fang Y."/>
            <person name="Wu L."/>
            <person name="Feng G."/>
        </authorList>
    </citation>
    <scope>NUCLEOTIDE SEQUENCE [LARGE SCALE GENOMIC DNA]</scope>
    <source>
        <strain evidence="2 3">S4</strain>
    </source>
</reference>
<proteinExistence type="predicted"/>
<dbReference type="KEGG" id="pazo:AYR47_07965"/>